<feature type="compositionally biased region" description="Basic and acidic residues" evidence="3">
    <location>
        <begin position="175"/>
        <end position="200"/>
    </location>
</feature>
<gene>
    <name evidence="5" type="ORF">HPODL_00788</name>
</gene>
<evidence type="ECO:0000256" key="2">
    <source>
        <dbReference type="PROSITE-ProRule" id="PRU00176"/>
    </source>
</evidence>
<reference evidence="5 6" key="1">
    <citation type="journal article" date="2013" name="BMC Genomics">
        <title>Genome sequence and analysis of methylotrophic yeast Hansenula polymorpha DL1.</title>
        <authorList>
            <person name="Ravin N.V."/>
            <person name="Eldarov M.A."/>
            <person name="Kadnikov V.V."/>
            <person name="Beletsky A.V."/>
            <person name="Schneider J."/>
            <person name="Mardanova E.S."/>
            <person name="Smekalova E.M."/>
            <person name="Zvereva M.I."/>
            <person name="Dontsova O.A."/>
            <person name="Mardanov A.V."/>
            <person name="Skryabin K.G."/>
        </authorList>
    </citation>
    <scope>NUCLEOTIDE SEQUENCE [LARGE SCALE GENOMIC DNA]</scope>
    <source>
        <strain evidence="6">ATCC 26012 / BCRC 20466 / JCM 22074 / NRRL Y-7560 / DL-1</strain>
    </source>
</reference>
<dbReference type="GO" id="GO:0005730">
    <property type="term" value="C:nucleolus"/>
    <property type="evidence" value="ECO:0007669"/>
    <property type="project" value="TreeGrafter"/>
</dbReference>
<dbReference type="PROSITE" id="PS50102">
    <property type="entry name" value="RRM"/>
    <property type="match status" value="1"/>
</dbReference>
<dbReference type="GO" id="GO:0097010">
    <property type="term" value="P:eukaryotic translation initiation factor 4F complex assembly"/>
    <property type="evidence" value="ECO:0007669"/>
    <property type="project" value="EnsemblFungi"/>
</dbReference>
<dbReference type="AlphaFoldDB" id="W1QH69"/>
<keyword evidence="1 2" id="KW-0694">RNA-binding</keyword>
<dbReference type="InterPro" id="IPR035979">
    <property type="entry name" value="RBD_domain_sf"/>
</dbReference>
<dbReference type="InterPro" id="IPR012677">
    <property type="entry name" value="Nucleotide-bd_a/b_plait_sf"/>
</dbReference>
<accession>W1QH69</accession>
<dbReference type="eggNOG" id="KOG0118">
    <property type="taxonomic scope" value="Eukaryota"/>
</dbReference>
<feature type="compositionally biased region" description="Basic and acidic residues" evidence="3">
    <location>
        <begin position="301"/>
        <end position="323"/>
    </location>
</feature>
<dbReference type="KEGG" id="opa:HPODL_00788"/>
<feature type="compositionally biased region" description="Basic and acidic residues" evidence="3">
    <location>
        <begin position="336"/>
        <end position="359"/>
    </location>
</feature>
<dbReference type="HOGENOM" id="CLU_045870_0_0_1"/>
<dbReference type="GO" id="GO:0043024">
    <property type="term" value="F:ribosomal small subunit binding"/>
    <property type="evidence" value="ECO:0007669"/>
    <property type="project" value="EnsemblFungi"/>
</dbReference>
<keyword evidence="5" id="KW-0648">Protein biosynthesis</keyword>
<dbReference type="Pfam" id="PF00076">
    <property type="entry name" value="RRM_1"/>
    <property type="match status" value="1"/>
</dbReference>
<dbReference type="PANTHER" id="PTHR23236:SF11">
    <property type="entry name" value="EUKARYOTIC TRANSLATION INITIATION FACTOR 4H"/>
    <property type="match status" value="1"/>
</dbReference>
<name>W1QH69_OGAPD</name>
<dbReference type="STRING" id="871575.W1QH69"/>
<feature type="region of interest" description="Disordered" evidence="3">
    <location>
        <begin position="35"/>
        <end position="61"/>
    </location>
</feature>
<dbReference type="GO" id="GO:0001731">
    <property type="term" value="P:formation of translation preinitiation complex"/>
    <property type="evidence" value="ECO:0007669"/>
    <property type="project" value="EnsemblFungi"/>
</dbReference>
<proteinExistence type="predicted"/>
<keyword evidence="5" id="KW-0396">Initiation factor</keyword>
<feature type="domain" description="RRM" evidence="4">
    <location>
        <begin position="67"/>
        <end position="151"/>
    </location>
</feature>
<evidence type="ECO:0000313" key="6">
    <source>
        <dbReference type="Proteomes" id="UP000008673"/>
    </source>
</evidence>
<feature type="compositionally biased region" description="Basic and acidic residues" evidence="3">
    <location>
        <begin position="271"/>
        <end position="292"/>
    </location>
</feature>
<evidence type="ECO:0000256" key="3">
    <source>
        <dbReference type="SAM" id="MobiDB-lite"/>
    </source>
</evidence>
<dbReference type="Proteomes" id="UP000008673">
    <property type="component" value="Unassembled WGS sequence"/>
</dbReference>
<feature type="compositionally biased region" description="Basic and acidic residues" evidence="3">
    <location>
        <begin position="49"/>
        <end position="58"/>
    </location>
</feature>
<dbReference type="GO" id="GO:0034057">
    <property type="term" value="F:RNA strand-exchange activity"/>
    <property type="evidence" value="ECO:0007669"/>
    <property type="project" value="EnsemblFungi"/>
</dbReference>
<dbReference type="OrthoDB" id="3994257at2759"/>
<dbReference type="SUPFAM" id="SSF54928">
    <property type="entry name" value="RNA-binding domain, RBD"/>
    <property type="match status" value="1"/>
</dbReference>
<dbReference type="GO" id="GO:0003743">
    <property type="term" value="F:translation initiation factor activity"/>
    <property type="evidence" value="ECO:0007669"/>
    <property type="project" value="UniProtKB-KW"/>
</dbReference>
<feature type="compositionally biased region" description="Basic and acidic residues" evidence="3">
    <location>
        <begin position="243"/>
        <end position="261"/>
    </location>
</feature>
<evidence type="ECO:0000256" key="1">
    <source>
        <dbReference type="ARBA" id="ARBA00022884"/>
    </source>
</evidence>
<dbReference type="InterPro" id="IPR000504">
    <property type="entry name" value="RRM_dom"/>
</dbReference>
<dbReference type="GO" id="GO:0033592">
    <property type="term" value="F:RNA strand annealing activity"/>
    <property type="evidence" value="ECO:0007669"/>
    <property type="project" value="EnsemblFungi"/>
</dbReference>
<keyword evidence="6" id="KW-1185">Reference proteome</keyword>
<evidence type="ECO:0000259" key="4">
    <source>
        <dbReference type="PROSITE" id="PS50102"/>
    </source>
</evidence>
<sequence>MPPKNKVKMDLGSFLADESFGGSWADEEFDMNTLEVPVSGKPSGSRGGGNDRDYERAEYPIPDRAPYTARVSNLPRDAQEDEIQAFFADNLRIEDPFDEIVDFYAPKDQHTGALRGFAFITFKNRKTLEEALKLSGQNLGGRVAYVSVAAPTKEPFGGRGGRQSRGDIDWGTMRDGPRSEQREQRGGDFRGDRMRERAPEPDWGAVRSTPAVREGRRERLPSRREAAPEPDWTAVREGAAVPEPRRERLGPRREPRARGPEPDWGAIRSGEPVRVERAERAERAPRRERAPEPDWGAARDSVAEGVRKRSEGALRSKPKKPEPDVDWENLRGSALNKERKPREHKEPETKQKAKTDGPKHSSFNVLPVEDDEDELVAGTEKLSVNE</sequence>
<feature type="region of interest" description="Disordered" evidence="3">
    <location>
        <begin position="152"/>
        <end position="386"/>
    </location>
</feature>
<dbReference type="OMA" id="FNDSAPR"/>
<dbReference type="GeneID" id="25770257"/>
<organism evidence="5 6">
    <name type="scientific">Ogataea parapolymorpha (strain ATCC 26012 / BCRC 20466 / JCM 22074 / NRRL Y-7560 / DL-1)</name>
    <name type="common">Yeast</name>
    <name type="synonym">Hansenula polymorpha</name>
    <dbReference type="NCBI Taxonomy" id="871575"/>
    <lineage>
        <taxon>Eukaryota</taxon>
        <taxon>Fungi</taxon>
        <taxon>Dikarya</taxon>
        <taxon>Ascomycota</taxon>
        <taxon>Saccharomycotina</taxon>
        <taxon>Pichiomycetes</taxon>
        <taxon>Pichiales</taxon>
        <taxon>Pichiaceae</taxon>
        <taxon>Ogataea</taxon>
    </lineage>
</organism>
<dbReference type="PANTHER" id="PTHR23236">
    <property type="entry name" value="EUKARYOTIC TRANSLATION INITIATION FACTOR 4B/4H"/>
    <property type="match status" value="1"/>
</dbReference>
<feature type="compositionally biased region" description="Basic and acidic residues" evidence="3">
    <location>
        <begin position="213"/>
        <end position="227"/>
    </location>
</feature>
<dbReference type="SMART" id="SM00360">
    <property type="entry name" value="RRM"/>
    <property type="match status" value="1"/>
</dbReference>
<comment type="caution">
    <text evidence="5">The sequence shown here is derived from an EMBL/GenBank/DDBJ whole genome shotgun (WGS) entry which is preliminary data.</text>
</comment>
<protein>
    <submittedName>
        <fullName evidence="5">Eukaryotic translation initiation factor 4B</fullName>
    </submittedName>
</protein>
<dbReference type="Gene3D" id="3.30.70.330">
    <property type="match status" value="1"/>
</dbReference>
<dbReference type="EMBL" id="AEOI02000005">
    <property type="protein sequence ID" value="ESX01392.1"/>
    <property type="molecule type" value="Genomic_DNA"/>
</dbReference>
<evidence type="ECO:0000313" key="5">
    <source>
        <dbReference type="EMBL" id="ESX01392.1"/>
    </source>
</evidence>
<dbReference type="RefSeq" id="XP_013936226.1">
    <property type="nucleotide sequence ID" value="XM_014080751.1"/>
</dbReference>